<gene>
    <name evidence="2" type="ORF">M513_12608</name>
</gene>
<dbReference type="AlphaFoldDB" id="A0A085LNH7"/>
<proteinExistence type="predicted"/>
<feature type="region of interest" description="Disordered" evidence="1">
    <location>
        <begin position="79"/>
        <end position="99"/>
    </location>
</feature>
<feature type="compositionally biased region" description="Basic and acidic residues" evidence="1">
    <location>
        <begin position="87"/>
        <end position="99"/>
    </location>
</feature>
<evidence type="ECO:0000313" key="3">
    <source>
        <dbReference type="Proteomes" id="UP000030764"/>
    </source>
</evidence>
<dbReference type="EMBL" id="KL363366">
    <property type="protein sequence ID" value="KFD46523.1"/>
    <property type="molecule type" value="Genomic_DNA"/>
</dbReference>
<evidence type="ECO:0000256" key="1">
    <source>
        <dbReference type="SAM" id="MobiDB-lite"/>
    </source>
</evidence>
<reference evidence="2 3" key="1">
    <citation type="journal article" date="2014" name="Nat. Genet.">
        <title>Genome and transcriptome of the porcine whipworm Trichuris suis.</title>
        <authorList>
            <person name="Jex A.R."/>
            <person name="Nejsum P."/>
            <person name="Schwarz E.M."/>
            <person name="Hu L."/>
            <person name="Young N.D."/>
            <person name="Hall R.S."/>
            <person name="Korhonen P.K."/>
            <person name="Liao S."/>
            <person name="Thamsborg S."/>
            <person name="Xia J."/>
            <person name="Xu P."/>
            <person name="Wang S."/>
            <person name="Scheerlinck J.P."/>
            <person name="Hofmann A."/>
            <person name="Sternberg P.W."/>
            <person name="Wang J."/>
            <person name="Gasser R.B."/>
        </authorList>
    </citation>
    <scope>NUCLEOTIDE SEQUENCE [LARGE SCALE GENOMIC DNA]</scope>
    <source>
        <strain evidence="2">DCEP-RM93M</strain>
    </source>
</reference>
<dbReference type="Proteomes" id="UP000030764">
    <property type="component" value="Unassembled WGS sequence"/>
</dbReference>
<accession>A0A085LNH7</accession>
<keyword evidence="3" id="KW-1185">Reference proteome</keyword>
<evidence type="ECO:0000313" key="2">
    <source>
        <dbReference type="EMBL" id="KFD46523.1"/>
    </source>
</evidence>
<protein>
    <submittedName>
        <fullName evidence="2">Uncharacterized protein</fullName>
    </submittedName>
</protein>
<sequence>MEDVVRKLEKEIASLQIQLAVKRCNVGGLPESKHLHGTNYSDWKFAMKNYLVDSGLWQCIMSSDVDEELDCSRKSLCRPRWSAQSPSDKENTTAIKRED</sequence>
<organism evidence="2 3">
    <name type="scientific">Trichuris suis</name>
    <name type="common">pig whipworm</name>
    <dbReference type="NCBI Taxonomy" id="68888"/>
    <lineage>
        <taxon>Eukaryota</taxon>
        <taxon>Metazoa</taxon>
        <taxon>Ecdysozoa</taxon>
        <taxon>Nematoda</taxon>
        <taxon>Enoplea</taxon>
        <taxon>Dorylaimia</taxon>
        <taxon>Trichinellida</taxon>
        <taxon>Trichuridae</taxon>
        <taxon>Trichuris</taxon>
    </lineage>
</organism>
<name>A0A085LNH7_9BILA</name>